<keyword evidence="3" id="KW-0411">Iron-sulfur</keyword>
<dbReference type="Gene3D" id="3.40.50.360">
    <property type="match status" value="1"/>
</dbReference>
<dbReference type="Proteomes" id="UP000279029">
    <property type="component" value="Chromosome"/>
</dbReference>
<dbReference type="GO" id="GO:0046872">
    <property type="term" value="F:metal ion binding"/>
    <property type="evidence" value="ECO:0007669"/>
    <property type="project" value="UniProtKB-KW"/>
</dbReference>
<dbReference type="Pfam" id="PF13237">
    <property type="entry name" value="Fer4_10"/>
    <property type="match status" value="1"/>
</dbReference>
<evidence type="ECO:0000256" key="1">
    <source>
        <dbReference type="ARBA" id="ARBA00022723"/>
    </source>
</evidence>
<proteinExistence type="predicted"/>
<evidence type="ECO:0000313" key="6">
    <source>
        <dbReference type="Proteomes" id="UP000279029"/>
    </source>
</evidence>
<dbReference type="Gene3D" id="3.30.70.20">
    <property type="match status" value="1"/>
</dbReference>
<dbReference type="PROSITE" id="PS51379">
    <property type="entry name" value="4FE4S_FER_2"/>
    <property type="match status" value="2"/>
</dbReference>
<evidence type="ECO:0000256" key="3">
    <source>
        <dbReference type="ARBA" id="ARBA00023014"/>
    </source>
</evidence>
<dbReference type="InterPro" id="IPR017896">
    <property type="entry name" value="4Fe4S_Fe-S-bd"/>
</dbReference>
<organism evidence="5 6">
    <name type="scientific">Petrocella atlantisensis</name>
    <dbReference type="NCBI Taxonomy" id="2173034"/>
    <lineage>
        <taxon>Bacteria</taxon>
        <taxon>Bacillati</taxon>
        <taxon>Bacillota</taxon>
        <taxon>Clostridia</taxon>
        <taxon>Lachnospirales</taxon>
        <taxon>Vallitaleaceae</taxon>
        <taxon>Petrocella</taxon>
    </lineage>
</organism>
<evidence type="ECO:0000256" key="2">
    <source>
        <dbReference type="ARBA" id="ARBA00023004"/>
    </source>
</evidence>
<protein>
    <recommendedName>
        <fullName evidence="4">4Fe-4S ferredoxin-type domain-containing protein</fullName>
    </recommendedName>
</protein>
<dbReference type="InterPro" id="IPR017900">
    <property type="entry name" value="4Fe4S_Fe_S_CS"/>
</dbReference>
<gene>
    <name evidence="5" type="ORF">PATL70BA_0862</name>
</gene>
<dbReference type="SUPFAM" id="SSF52218">
    <property type="entry name" value="Flavoproteins"/>
    <property type="match status" value="1"/>
</dbReference>
<keyword evidence="2" id="KW-0408">Iron</keyword>
<sequence length="286" mass="33968">MKNIGMFYFTGTQSSYYVAKELKEALLKKGYNVKMYKLEKALNNTVEVDPKRFDMLGFVLPIYGFGSPRIAKAYVDALPRNNAKVFIIRTGCSNGWINKSASISLMHQLRKKWYDVFYDRILIVSSNWLLDMEEDVVKRLYEVTRDKKIPHIVKEITEETRRKHHRDFFREVLVTVIHFFEEQVGARLYGRSLWANKKCTKCRLCEKRCPVGNINFETGSFRAGWQCIWCMKCVYSCPENAIHSRGLDIVQFKNGFNYKWIINRRFNQKKLNVNKKLWKYMEDKEK</sequence>
<dbReference type="KEGG" id="cbar:PATL70BA_0862"/>
<dbReference type="EMBL" id="LR130778">
    <property type="protein sequence ID" value="VDN46737.1"/>
    <property type="molecule type" value="Genomic_DNA"/>
</dbReference>
<dbReference type="SUPFAM" id="SSF54862">
    <property type="entry name" value="4Fe-4S ferredoxins"/>
    <property type="match status" value="1"/>
</dbReference>
<name>A0A3P7PQV1_9FIRM</name>
<feature type="domain" description="4Fe-4S ferredoxin-type" evidence="4">
    <location>
        <begin position="190"/>
        <end position="219"/>
    </location>
</feature>
<accession>A0A3P7PQV1</accession>
<evidence type="ECO:0000313" key="5">
    <source>
        <dbReference type="EMBL" id="VDN46737.1"/>
    </source>
</evidence>
<feature type="domain" description="4Fe-4S ferredoxin-type" evidence="4">
    <location>
        <begin position="226"/>
        <end position="247"/>
    </location>
</feature>
<reference evidence="5 6" key="1">
    <citation type="submission" date="2018-09" db="EMBL/GenBank/DDBJ databases">
        <authorList>
            <person name="Postec A."/>
        </authorList>
    </citation>
    <scope>NUCLEOTIDE SEQUENCE [LARGE SCALE GENOMIC DNA]</scope>
    <source>
        <strain evidence="5">70B-A</strain>
    </source>
</reference>
<dbReference type="InterPro" id="IPR047964">
    <property type="entry name" value="EFR1-like"/>
</dbReference>
<dbReference type="InterPro" id="IPR029039">
    <property type="entry name" value="Flavoprotein-like_sf"/>
</dbReference>
<dbReference type="PROSITE" id="PS00198">
    <property type="entry name" value="4FE4S_FER_1"/>
    <property type="match status" value="2"/>
</dbReference>
<keyword evidence="1" id="KW-0479">Metal-binding</keyword>
<dbReference type="GO" id="GO:0051536">
    <property type="term" value="F:iron-sulfur cluster binding"/>
    <property type="evidence" value="ECO:0007669"/>
    <property type="project" value="UniProtKB-KW"/>
</dbReference>
<dbReference type="RefSeq" id="WP_125136188.1">
    <property type="nucleotide sequence ID" value="NZ_LR130778.1"/>
</dbReference>
<dbReference type="AlphaFoldDB" id="A0A3P7PQV1"/>
<evidence type="ECO:0000259" key="4">
    <source>
        <dbReference type="PROSITE" id="PS51379"/>
    </source>
</evidence>
<keyword evidence="6" id="KW-1185">Reference proteome</keyword>
<dbReference type="OrthoDB" id="9813995at2"/>
<dbReference type="NCBIfam" id="NF038196">
    <property type="entry name" value="ferrodoxin_EFR1"/>
    <property type="match status" value="1"/>
</dbReference>